<accession>A0ABP0EI20</accession>
<evidence type="ECO:0000313" key="2">
    <source>
        <dbReference type="EMBL" id="CAK7911474.1"/>
    </source>
</evidence>
<dbReference type="Proteomes" id="UP001497600">
    <property type="component" value="Chromosome F"/>
</dbReference>
<organism evidence="2 3">
    <name type="scientific">[Candida] anglica</name>
    <dbReference type="NCBI Taxonomy" id="148631"/>
    <lineage>
        <taxon>Eukaryota</taxon>
        <taxon>Fungi</taxon>
        <taxon>Dikarya</taxon>
        <taxon>Ascomycota</taxon>
        <taxon>Saccharomycotina</taxon>
        <taxon>Pichiomycetes</taxon>
        <taxon>Debaryomycetaceae</taxon>
        <taxon>Kurtzmaniella</taxon>
    </lineage>
</organism>
<proteinExistence type="predicted"/>
<protein>
    <submittedName>
        <fullName evidence="2">Uncharacterized protein</fullName>
    </submittedName>
</protein>
<keyword evidence="3" id="KW-1185">Reference proteome</keyword>
<dbReference type="EMBL" id="OZ004258">
    <property type="protein sequence ID" value="CAK7911474.1"/>
    <property type="molecule type" value="Genomic_DNA"/>
</dbReference>
<evidence type="ECO:0000313" key="3">
    <source>
        <dbReference type="Proteomes" id="UP001497600"/>
    </source>
</evidence>
<feature type="compositionally biased region" description="Low complexity" evidence="1">
    <location>
        <begin position="16"/>
        <end position="30"/>
    </location>
</feature>
<reference evidence="2 3" key="1">
    <citation type="submission" date="2024-01" db="EMBL/GenBank/DDBJ databases">
        <authorList>
            <consortium name="Genoscope - CEA"/>
            <person name="William W."/>
        </authorList>
    </citation>
    <scope>NUCLEOTIDE SEQUENCE [LARGE SCALE GENOMIC DNA]</scope>
    <source>
        <strain evidence="2 3">29B2s-10</strain>
    </source>
</reference>
<feature type="region of interest" description="Disordered" evidence="1">
    <location>
        <begin position="9"/>
        <end position="41"/>
    </location>
</feature>
<evidence type="ECO:0000256" key="1">
    <source>
        <dbReference type="SAM" id="MobiDB-lite"/>
    </source>
</evidence>
<sequence>MTEDINLKFKQLRIHSPSSTKTSPVTPSPKQLKRRSFSNMFQPPMKRMRRNDDVATLTSLDVNDNINTNVLVDSPKFPFSDPFGDPENTHPLSRFESIHSYQYSPTFSSYFTSVPRATELKESQSPFIPDCHPPNPPSKEDDQILEQIEKYTSRSNKTHEKDEILPKTPNILLPPPRLNRRKSFKRLFPRKKKEVEKSPPNPVVHTIRHFFKRSSPKVDHSNEIDRDTIQLRTKLELEEIQVPKKKVTNKSDPIENETNDKITKNNQNINTINYLERSNYPSDHFLGMGDQGSNEDLQGALLYITHLQDKPGSSRPSTSLFNKSNRFSKLLLKFNPPQSSSSDL</sequence>
<gene>
    <name evidence="2" type="ORF">CAAN4_F02608</name>
</gene>
<name>A0ABP0EI20_9ASCO</name>